<dbReference type="InterPro" id="IPR032675">
    <property type="entry name" value="LRR_dom_sf"/>
</dbReference>
<name>A0AAD7EWX4_9AGAR</name>
<evidence type="ECO:0000313" key="2">
    <source>
        <dbReference type="Proteomes" id="UP001218218"/>
    </source>
</evidence>
<protein>
    <recommendedName>
        <fullName evidence="3">F-box domain-containing protein</fullName>
    </recommendedName>
</protein>
<keyword evidence="2" id="KW-1185">Reference proteome</keyword>
<gene>
    <name evidence="1" type="ORF">DFH08DRAFT_988085</name>
</gene>
<evidence type="ECO:0008006" key="3">
    <source>
        <dbReference type="Google" id="ProtNLM"/>
    </source>
</evidence>
<proteinExistence type="predicted"/>
<organism evidence="1 2">
    <name type="scientific">Mycena albidolilacea</name>
    <dbReference type="NCBI Taxonomy" id="1033008"/>
    <lineage>
        <taxon>Eukaryota</taxon>
        <taxon>Fungi</taxon>
        <taxon>Dikarya</taxon>
        <taxon>Basidiomycota</taxon>
        <taxon>Agaricomycotina</taxon>
        <taxon>Agaricomycetes</taxon>
        <taxon>Agaricomycetidae</taxon>
        <taxon>Agaricales</taxon>
        <taxon>Marasmiineae</taxon>
        <taxon>Mycenaceae</taxon>
        <taxon>Mycena</taxon>
    </lineage>
</organism>
<dbReference type="Gene3D" id="3.80.10.10">
    <property type="entry name" value="Ribonuclease Inhibitor"/>
    <property type="match status" value="1"/>
</dbReference>
<comment type="caution">
    <text evidence="1">The sequence shown here is derived from an EMBL/GenBank/DDBJ whole genome shotgun (WGS) entry which is preliminary data.</text>
</comment>
<sequence>MESPFSNRFNTNYIPSDEEIQFIRRDLVLHAQELARTDEHICKLTTQRDQIQAYVDSHKALISHPRRIPPDIVREIFVACLPSDRNTVMSAQEAPLLLCRICKFLHLPPEIVAQFAGIRPRELESFKFTGSISSLHALDMIQVPTLRVVSLHARKSGYLDDAVLKMPLVWNQLTHITLQFSVRTTGSEDDFPPGPLSLPFLETLIMTEGSFQAQSLGHLLEHLSIPHLRRFHAESSRIPGSFSLGAITPASPLIEDLGNPHLPSLTAESVAETLHSLPSLTRLCVTDYDVWAANPTTSNASHLLHLLTLRRDIDAVVCPALRELVINHCGDLEQGTLDAFIQGRKEFSLDFRRLEFRNPSADIRGLHGRAYFPACE</sequence>
<reference evidence="1" key="1">
    <citation type="submission" date="2023-03" db="EMBL/GenBank/DDBJ databases">
        <title>Massive genome expansion in bonnet fungi (Mycena s.s.) driven by repeated elements and novel gene families across ecological guilds.</title>
        <authorList>
            <consortium name="Lawrence Berkeley National Laboratory"/>
            <person name="Harder C.B."/>
            <person name="Miyauchi S."/>
            <person name="Viragh M."/>
            <person name="Kuo A."/>
            <person name="Thoen E."/>
            <person name="Andreopoulos B."/>
            <person name="Lu D."/>
            <person name="Skrede I."/>
            <person name="Drula E."/>
            <person name="Henrissat B."/>
            <person name="Morin E."/>
            <person name="Kohler A."/>
            <person name="Barry K."/>
            <person name="LaButti K."/>
            <person name="Morin E."/>
            <person name="Salamov A."/>
            <person name="Lipzen A."/>
            <person name="Mereny Z."/>
            <person name="Hegedus B."/>
            <person name="Baldrian P."/>
            <person name="Stursova M."/>
            <person name="Weitz H."/>
            <person name="Taylor A."/>
            <person name="Grigoriev I.V."/>
            <person name="Nagy L.G."/>
            <person name="Martin F."/>
            <person name="Kauserud H."/>
        </authorList>
    </citation>
    <scope>NUCLEOTIDE SEQUENCE</scope>
    <source>
        <strain evidence="1">CBHHK002</strain>
    </source>
</reference>
<dbReference type="SUPFAM" id="SSF52047">
    <property type="entry name" value="RNI-like"/>
    <property type="match status" value="1"/>
</dbReference>
<dbReference type="Proteomes" id="UP001218218">
    <property type="component" value="Unassembled WGS sequence"/>
</dbReference>
<accession>A0AAD7EWX4</accession>
<dbReference type="AlphaFoldDB" id="A0AAD7EWX4"/>
<dbReference type="EMBL" id="JARIHO010000011">
    <property type="protein sequence ID" value="KAJ7353565.1"/>
    <property type="molecule type" value="Genomic_DNA"/>
</dbReference>
<evidence type="ECO:0000313" key="1">
    <source>
        <dbReference type="EMBL" id="KAJ7353565.1"/>
    </source>
</evidence>